<keyword evidence="5" id="KW-0808">Transferase</keyword>
<dbReference type="Pfam" id="PF00359">
    <property type="entry name" value="PTS_EIIA_2"/>
    <property type="match status" value="1"/>
</dbReference>
<evidence type="ECO:0000256" key="3">
    <source>
        <dbReference type="ARBA" id="ARBA00022553"/>
    </source>
</evidence>
<evidence type="ECO:0000256" key="1">
    <source>
        <dbReference type="ARBA" id="ARBA00004496"/>
    </source>
</evidence>
<evidence type="ECO:0000313" key="9">
    <source>
        <dbReference type="Proteomes" id="UP000184447"/>
    </source>
</evidence>
<sequence length="149" mass="16462">MIISEELVLLNLKADSREDALKQLAQVAAANGKVNNEEVYIQAVLKREEEYSTAVGFGVAIPHGKTNAVNEPFFMFASVDPLEWKALDGEPVDLIFLIGVPESDASTLHLKILSSLARQLMKEPFRVGLREAKTEKDIIKLLEESNIGI</sequence>
<dbReference type="SUPFAM" id="SSF55804">
    <property type="entry name" value="Phoshotransferase/anion transport protein"/>
    <property type="match status" value="1"/>
</dbReference>
<dbReference type="InterPro" id="IPR002178">
    <property type="entry name" value="PTS_EIIA_type-2_dom"/>
</dbReference>
<accession>A0A1M5SAL2</accession>
<name>A0A1M5SAL2_9CLOT</name>
<dbReference type="InterPro" id="IPR051541">
    <property type="entry name" value="PTS_SugarTrans_NitroReg"/>
</dbReference>
<feature type="domain" description="PTS EIIA type-2" evidence="7">
    <location>
        <begin position="1"/>
        <end position="145"/>
    </location>
</feature>
<dbReference type="InterPro" id="IPR016152">
    <property type="entry name" value="PTrfase/Anion_transptr"/>
</dbReference>
<evidence type="ECO:0000256" key="2">
    <source>
        <dbReference type="ARBA" id="ARBA00022448"/>
    </source>
</evidence>
<dbReference type="GO" id="GO:0009401">
    <property type="term" value="P:phosphoenolpyruvate-dependent sugar phosphotransferase system"/>
    <property type="evidence" value="ECO:0007669"/>
    <property type="project" value="UniProtKB-KW"/>
</dbReference>
<dbReference type="CDD" id="cd00211">
    <property type="entry name" value="PTS_IIA_fru"/>
    <property type="match status" value="1"/>
</dbReference>
<keyword evidence="9" id="KW-1185">Reference proteome</keyword>
<evidence type="ECO:0000313" key="8">
    <source>
        <dbReference type="EMBL" id="SHH35627.1"/>
    </source>
</evidence>
<dbReference type="GO" id="GO:0016020">
    <property type="term" value="C:membrane"/>
    <property type="evidence" value="ECO:0007669"/>
    <property type="project" value="InterPro"/>
</dbReference>
<keyword evidence="2" id="KW-0813">Transport</keyword>
<reference evidence="8 9" key="1">
    <citation type="submission" date="2016-11" db="EMBL/GenBank/DDBJ databases">
        <authorList>
            <person name="Jaros S."/>
            <person name="Januszkiewicz K."/>
            <person name="Wedrychowicz H."/>
        </authorList>
    </citation>
    <scope>NUCLEOTIDE SEQUENCE [LARGE SCALE GENOMIC DNA]</scope>
    <source>
        <strain evidence="8 9">DSM 8605</strain>
    </source>
</reference>
<keyword evidence="6" id="KW-0598">Phosphotransferase system</keyword>
<gene>
    <name evidence="8" type="ORF">SAMN02745207_00843</name>
</gene>
<dbReference type="RefSeq" id="WP_159434045.1">
    <property type="nucleotide sequence ID" value="NZ_FQXM01000004.1"/>
</dbReference>
<comment type="subcellular location">
    <subcellularLocation>
        <location evidence="1">Cytoplasm</location>
    </subcellularLocation>
</comment>
<dbReference type="OrthoDB" id="95460at2"/>
<dbReference type="AlphaFoldDB" id="A0A1M5SAL2"/>
<protein>
    <submittedName>
        <fullName evidence="8">PTS system, fructose-specific IIA component</fullName>
    </submittedName>
</protein>
<dbReference type="PROSITE" id="PS51094">
    <property type="entry name" value="PTS_EIIA_TYPE_2"/>
    <property type="match status" value="1"/>
</dbReference>
<dbReference type="PROSITE" id="PS00372">
    <property type="entry name" value="PTS_EIIA_TYPE_2_HIS"/>
    <property type="match status" value="1"/>
</dbReference>
<dbReference type="STRING" id="1121316.SAMN02745207_00843"/>
<dbReference type="NCBIfam" id="TIGR00848">
    <property type="entry name" value="fruA"/>
    <property type="match status" value="1"/>
</dbReference>
<dbReference type="GO" id="GO:0008982">
    <property type="term" value="F:protein-N(PI)-phosphohistidine-sugar phosphotransferase activity"/>
    <property type="evidence" value="ECO:0007669"/>
    <property type="project" value="InterPro"/>
</dbReference>
<keyword evidence="3" id="KW-0597">Phosphoprotein</keyword>
<dbReference type="PANTHER" id="PTHR47738">
    <property type="entry name" value="PTS SYSTEM FRUCTOSE-LIKE EIIA COMPONENT-RELATED"/>
    <property type="match status" value="1"/>
</dbReference>
<proteinExistence type="predicted"/>
<evidence type="ECO:0000256" key="4">
    <source>
        <dbReference type="ARBA" id="ARBA00022597"/>
    </source>
</evidence>
<dbReference type="Gene3D" id="3.40.930.10">
    <property type="entry name" value="Mannitol-specific EII, Chain A"/>
    <property type="match status" value="1"/>
</dbReference>
<dbReference type="EMBL" id="FQXM01000004">
    <property type="protein sequence ID" value="SHH35627.1"/>
    <property type="molecule type" value="Genomic_DNA"/>
</dbReference>
<dbReference type="InterPro" id="IPR004715">
    <property type="entry name" value="PTS_IIA_fruc"/>
</dbReference>
<dbReference type="FunFam" id="3.40.930.10:FF:000009">
    <property type="entry name" value="PTS system, fructose specific IIABC component"/>
    <property type="match status" value="1"/>
</dbReference>
<organism evidence="8 9">
    <name type="scientific">Clostridium grantii DSM 8605</name>
    <dbReference type="NCBI Taxonomy" id="1121316"/>
    <lineage>
        <taxon>Bacteria</taxon>
        <taxon>Bacillati</taxon>
        <taxon>Bacillota</taxon>
        <taxon>Clostridia</taxon>
        <taxon>Eubacteriales</taxon>
        <taxon>Clostridiaceae</taxon>
        <taxon>Clostridium</taxon>
    </lineage>
</organism>
<dbReference type="Proteomes" id="UP000184447">
    <property type="component" value="Unassembled WGS sequence"/>
</dbReference>
<evidence type="ECO:0000259" key="7">
    <source>
        <dbReference type="PROSITE" id="PS51094"/>
    </source>
</evidence>
<evidence type="ECO:0000256" key="6">
    <source>
        <dbReference type="ARBA" id="ARBA00022683"/>
    </source>
</evidence>
<evidence type="ECO:0000256" key="5">
    <source>
        <dbReference type="ARBA" id="ARBA00022679"/>
    </source>
</evidence>
<dbReference type="PANTHER" id="PTHR47738:SF2">
    <property type="entry name" value="PTS SYSTEM FRUCTOSE-LIKE EIIA COMPONENT"/>
    <property type="match status" value="1"/>
</dbReference>
<keyword evidence="4" id="KW-0762">Sugar transport</keyword>
<dbReference type="GO" id="GO:0005737">
    <property type="term" value="C:cytoplasm"/>
    <property type="evidence" value="ECO:0007669"/>
    <property type="project" value="UniProtKB-SubCell"/>
</dbReference>